<dbReference type="PRINTS" id="PR00081">
    <property type="entry name" value="GDHRDH"/>
</dbReference>
<dbReference type="NCBIfam" id="NF005559">
    <property type="entry name" value="PRK07231.1"/>
    <property type="match status" value="1"/>
</dbReference>
<dbReference type="InterPro" id="IPR036291">
    <property type="entry name" value="NAD(P)-bd_dom_sf"/>
</dbReference>
<dbReference type="PANTHER" id="PTHR42760">
    <property type="entry name" value="SHORT-CHAIN DEHYDROGENASES/REDUCTASES FAMILY MEMBER"/>
    <property type="match status" value="1"/>
</dbReference>
<keyword evidence="2" id="KW-0560">Oxidoreductase</keyword>
<name>A0A1H8CAC1_9BACL</name>
<gene>
    <name evidence="3" type="ORF">SAMN05444955_103142</name>
</gene>
<evidence type="ECO:0000313" key="3">
    <source>
        <dbReference type="EMBL" id="SEM91404.1"/>
    </source>
</evidence>
<dbReference type="CDD" id="cd05233">
    <property type="entry name" value="SDR_c"/>
    <property type="match status" value="1"/>
</dbReference>
<keyword evidence="4" id="KW-1185">Reference proteome</keyword>
<reference evidence="3 4" key="1">
    <citation type="submission" date="2016-10" db="EMBL/GenBank/DDBJ databases">
        <authorList>
            <person name="de Groot N.N."/>
        </authorList>
    </citation>
    <scope>NUCLEOTIDE SEQUENCE [LARGE SCALE GENOMIC DNA]</scope>
    <source>
        <strain evidence="3 4">DSM 46701</strain>
    </source>
</reference>
<dbReference type="PRINTS" id="PR00080">
    <property type="entry name" value="SDRFAMILY"/>
</dbReference>
<evidence type="ECO:0000256" key="1">
    <source>
        <dbReference type="ARBA" id="ARBA00006484"/>
    </source>
</evidence>
<dbReference type="OrthoDB" id="112317at2"/>
<dbReference type="InterPro" id="IPR020904">
    <property type="entry name" value="Sc_DH/Rdtase_CS"/>
</dbReference>
<dbReference type="Pfam" id="PF13561">
    <property type="entry name" value="adh_short_C2"/>
    <property type="match status" value="1"/>
</dbReference>
<evidence type="ECO:0000313" key="4">
    <source>
        <dbReference type="Proteomes" id="UP000199695"/>
    </source>
</evidence>
<proteinExistence type="inferred from homology"/>
<dbReference type="AlphaFoldDB" id="A0A1H8CAC1"/>
<dbReference type="PROSITE" id="PS00061">
    <property type="entry name" value="ADH_SHORT"/>
    <property type="match status" value="1"/>
</dbReference>
<comment type="similarity">
    <text evidence="1">Belongs to the short-chain dehydrogenases/reductases (SDR) family.</text>
</comment>
<dbReference type="GO" id="GO:0008206">
    <property type="term" value="P:bile acid metabolic process"/>
    <property type="evidence" value="ECO:0007669"/>
    <property type="project" value="UniProtKB-ARBA"/>
</dbReference>
<organism evidence="3 4">
    <name type="scientific">Lihuaxuella thermophila</name>
    <dbReference type="NCBI Taxonomy" id="1173111"/>
    <lineage>
        <taxon>Bacteria</taxon>
        <taxon>Bacillati</taxon>
        <taxon>Bacillota</taxon>
        <taxon>Bacilli</taxon>
        <taxon>Bacillales</taxon>
        <taxon>Thermoactinomycetaceae</taxon>
        <taxon>Lihuaxuella</taxon>
    </lineage>
</organism>
<accession>A0A1H8CAC1</accession>
<dbReference type="Gene3D" id="3.40.50.720">
    <property type="entry name" value="NAD(P)-binding Rossmann-like Domain"/>
    <property type="match status" value="1"/>
</dbReference>
<evidence type="ECO:0000256" key="2">
    <source>
        <dbReference type="ARBA" id="ARBA00023002"/>
    </source>
</evidence>
<dbReference type="EMBL" id="FOCQ01000003">
    <property type="protein sequence ID" value="SEM91404.1"/>
    <property type="molecule type" value="Genomic_DNA"/>
</dbReference>
<dbReference type="GO" id="GO:0016616">
    <property type="term" value="F:oxidoreductase activity, acting on the CH-OH group of donors, NAD or NADP as acceptor"/>
    <property type="evidence" value="ECO:0007669"/>
    <property type="project" value="TreeGrafter"/>
</dbReference>
<dbReference type="InterPro" id="IPR002347">
    <property type="entry name" value="SDR_fam"/>
</dbReference>
<dbReference type="RefSeq" id="WP_089965695.1">
    <property type="nucleotide sequence ID" value="NZ_FOCQ01000003.1"/>
</dbReference>
<dbReference type="FunFam" id="3.40.50.720:FF:000084">
    <property type="entry name" value="Short-chain dehydrogenase reductase"/>
    <property type="match status" value="1"/>
</dbReference>
<dbReference type="Proteomes" id="UP000199695">
    <property type="component" value="Unassembled WGS sequence"/>
</dbReference>
<protein>
    <submittedName>
        <fullName evidence="3">3-oxoacyl-[acyl-carrier protein] reductase</fullName>
    </submittedName>
</protein>
<dbReference type="SUPFAM" id="SSF51735">
    <property type="entry name" value="NAD(P)-binding Rossmann-fold domains"/>
    <property type="match status" value="1"/>
</dbReference>
<dbReference type="STRING" id="1173111.SAMN05444955_103142"/>
<sequence length="260" mass="27815">MNRFSGCISVITGAGSGIGKAAAIRLAQEGSKVILVGRTREKLMNVADEIHQSAPESAGVYVADVTDEHDVTVLAQYVKSTYGDLHVLINNAGGSFYSSVSHLPAEEWDQVFALNLRSVFLVSKLLGHVMISAASREDSNQRKDRAIVNVASLSGHKPGARIPHYSASKAAVINFTKALAGEYAPYGIRVNSVSPGFVETPLTEKGLQNDSFVEAIKRHTALKRVGRPDEIANVIAFLASQESSYMTGSDVLVDGGWLIT</sequence>